<dbReference type="GO" id="GO:0005634">
    <property type="term" value="C:nucleus"/>
    <property type="evidence" value="ECO:0007669"/>
    <property type="project" value="UniProtKB-SubCell"/>
</dbReference>
<dbReference type="GO" id="GO:0006511">
    <property type="term" value="P:ubiquitin-dependent protein catabolic process"/>
    <property type="evidence" value="ECO:0007669"/>
    <property type="project" value="UniProtKB-ARBA"/>
</dbReference>
<evidence type="ECO:0000256" key="6">
    <source>
        <dbReference type="ARBA" id="ARBA00022840"/>
    </source>
</evidence>
<dbReference type="Pfam" id="PF00847">
    <property type="entry name" value="AP2"/>
    <property type="match status" value="1"/>
</dbReference>
<protein>
    <recommendedName>
        <fullName evidence="18">UBC core domain-containing protein</fullName>
    </recommendedName>
</protein>
<dbReference type="FunFam" id="3.30.730.10:FF:000001">
    <property type="entry name" value="Ethylene-responsive transcription factor 2"/>
    <property type="match status" value="1"/>
</dbReference>
<evidence type="ECO:0000256" key="11">
    <source>
        <dbReference type="ARBA" id="ARBA00043952"/>
    </source>
</evidence>
<keyword evidence="10" id="KW-0539">Nucleus</keyword>
<dbReference type="GO" id="GO:0003677">
    <property type="term" value="F:DNA binding"/>
    <property type="evidence" value="ECO:0007669"/>
    <property type="project" value="UniProtKB-KW"/>
</dbReference>
<evidence type="ECO:0000256" key="4">
    <source>
        <dbReference type="ARBA" id="ARBA00022786"/>
    </source>
</evidence>
<evidence type="ECO:0000256" key="5">
    <source>
        <dbReference type="ARBA" id="ARBA00022821"/>
    </source>
</evidence>
<evidence type="ECO:0000313" key="17">
    <source>
        <dbReference type="Proteomes" id="UP000306102"/>
    </source>
</evidence>
<feature type="compositionally biased region" description="Polar residues" evidence="13">
    <location>
        <begin position="241"/>
        <end position="252"/>
    </location>
</feature>
<evidence type="ECO:0000259" key="14">
    <source>
        <dbReference type="PROSITE" id="PS50127"/>
    </source>
</evidence>
<dbReference type="SMART" id="SM00380">
    <property type="entry name" value="AP2"/>
    <property type="match status" value="1"/>
</dbReference>
<evidence type="ECO:0000256" key="7">
    <source>
        <dbReference type="ARBA" id="ARBA00023015"/>
    </source>
</evidence>
<evidence type="ECO:0008006" key="18">
    <source>
        <dbReference type="Google" id="ProtNLM"/>
    </source>
</evidence>
<comment type="subcellular location">
    <subcellularLocation>
        <location evidence="1">Nucleus</location>
    </subcellularLocation>
</comment>
<feature type="active site" description="Glycyl thioester intermediate" evidence="12">
    <location>
        <position position="85"/>
    </location>
</feature>
<evidence type="ECO:0000313" key="16">
    <source>
        <dbReference type="EMBL" id="THG10282.1"/>
    </source>
</evidence>
<proteinExistence type="predicted"/>
<keyword evidence="4" id="KW-0833">Ubl conjugation pathway</keyword>
<dbReference type="EMBL" id="SDRB02007951">
    <property type="protein sequence ID" value="THG10282.1"/>
    <property type="molecule type" value="Genomic_DNA"/>
</dbReference>
<dbReference type="Pfam" id="PF00179">
    <property type="entry name" value="UQ_con"/>
    <property type="match status" value="1"/>
</dbReference>
<dbReference type="GO" id="GO:0004842">
    <property type="term" value="F:ubiquitin-protein transferase activity"/>
    <property type="evidence" value="ECO:0007669"/>
    <property type="project" value="UniProtKB-ARBA"/>
</dbReference>
<keyword evidence="17" id="KW-1185">Reference proteome</keyword>
<dbReference type="PROSITE" id="PS50127">
    <property type="entry name" value="UBC_2"/>
    <property type="match status" value="1"/>
</dbReference>
<evidence type="ECO:0000256" key="2">
    <source>
        <dbReference type="ARBA" id="ARBA00022679"/>
    </source>
</evidence>
<evidence type="ECO:0000256" key="9">
    <source>
        <dbReference type="ARBA" id="ARBA00023163"/>
    </source>
</evidence>
<evidence type="ECO:0000259" key="15">
    <source>
        <dbReference type="PROSITE" id="PS51032"/>
    </source>
</evidence>
<evidence type="ECO:0000256" key="10">
    <source>
        <dbReference type="ARBA" id="ARBA00023242"/>
    </source>
</evidence>
<feature type="domain" description="AP2/ERF" evidence="15">
    <location>
        <begin position="273"/>
        <end position="330"/>
    </location>
</feature>
<dbReference type="InterPro" id="IPR001471">
    <property type="entry name" value="AP2/ERF_dom"/>
</dbReference>
<dbReference type="CDD" id="cd00018">
    <property type="entry name" value="AP2"/>
    <property type="match status" value="1"/>
</dbReference>
<accession>A0A4S4E318</accession>
<keyword evidence="7" id="KW-0805">Transcription regulation</keyword>
<keyword evidence="2" id="KW-0808">Transferase</keyword>
<sequence>MASKRILKELKDLQKDPPTSCSAGPVAEDMFHWQATIMGPTDSPYAGGVFLVSIHFPPDYPFKPPKVAFRTKVFHPNINSNGSICLDILKEQWSPALTISKVLLSICSLLTDPNPDDPLVPEIAHMYKTDRAKYEATARSWTQKFLPISTPLHLASVPGGKVSSFTSNMSTRSITKFSEHVVTETRSIHGHISTTSGVSSPVFRPKVVRIILTDADATDSSSDDEPQVVKRVKRHIREINFKQSPKSVANPSSKKRSHRTIRSPESDVTRRKKFRGVRQRPWGRWAAEIRDPTRRKRVWLGTFDTPEEAATVYDRAAVTLKGPDAVTNFPKEPVTETAVDVKTDGEGLLKVAAASSPTSVLRHEEFTPFDDFSYGDVDVFGFGFGFGFDTDIPLSLPDFALSDDFVGDDFLGDKFNVDDFLVDGVVC</sequence>
<dbReference type="InterPro" id="IPR036955">
    <property type="entry name" value="AP2/ERF_dom_sf"/>
</dbReference>
<dbReference type="PANTHER" id="PTHR24068">
    <property type="entry name" value="UBIQUITIN-CONJUGATING ENZYME E2"/>
    <property type="match status" value="1"/>
</dbReference>
<organism evidence="16 17">
    <name type="scientific">Camellia sinensis var. sinensis</name>
    <name type="common">China tea</name>
    <dbReference type="NCBI Taxonomy" id="542762"/>
    <lineage>
        <taxon>Eukaryota</taxon>
        <taxon>Viridiplantae</taxon>
        <taxon>Streptophyta</taxon>
        <taxon>Embryophyta</taxon>
        <taxon>Tracheophyta</taxon>
        <taxon>Spermatophyta</taxon>
        <taxon>Magnoliopsida</taxon>
        <taxon>eudicotyledons</taxon>
        <taxon>Gunneridae</taxon>
        <taxon>Pentapetalae</taxon>
        <taxon>asterids</taxon>
        <taxon>Ericales</taxon>
        <taxon>Theaceae</taxon>
        <taxon>Camellia</taxon>
    </lineage>
</organism>
<dbReference type="Gene3D" id="3.10.110.10">
    <property type="entry name" value="Ubiquitin Conjugating Enzyme"/>
    <property type="match status" value="1"/>
</dbReference>
<comment type="caution">
    <text evidence="16">The sequence shown here is derived from an EMBL/GenBank/DDBJ whole genome shotgun (WGS) entry which is preliminary data.</text>
</comment>
<name>A0A4S4E318_CAMSN</name>
<reference evidence="16 17" key="1">
    <citation type="journal article" date="2018" name="Proc. Natl. Acad. Sci. U.S.A.">
        <title>Draft genome sequence of Camellia sinensis var. sinensis provides insights into the evolution of the tea genome and tea quality.</title>
        <authorList>
            <person name="Wei C."/>
            <person name="Yang H."/>
            <person name="Wang S."/>
            <person name="Zhao J."/>
            <person name="Liu C."/>
            <person name="Gao L."/>
            <person name="Xia E."/>
            <person name="Lu Y."/>
            <person name="Tai Y."/>
            <person name="She G."/>
            <person name="Sun J."/>
            <person name="Cao H."/>
            <person name="Tong W."/>
            <person name="Gao Q."/>
            <person name="Li Y."/>
            <person name="Deng W."/>
            <person name="Jiang X."/>
            <person name="Wang W."/>
            <person name="Chen Q."/>
            <person name="Zhang S."/>
            <person name="Li H."/>
            <person name="Wu J."/>
            <person name="Wang P."/>
            <person name="Li P."/>
            <person name="Shi C."/>
            <person name="Zheng F."/>
            <person name="Jian J."/>
            <person name="Huang B."/>
            <person name="Shan D."/>
            <person name="Shi M."/>
            <person name="Fang C."/>
            <person name="Yue Y."/>
            <person name="Li F."/>
            <person name="Li D."/>
            <person name="Wei S."/>
            <person name="Han B."/>
            <person name="Jiang C."/>
            <person name="Yin Y."/>
            <person name="Xia T."/>
            <person name="Zhang Z."/>
            <person name="Bennetzen J.L."/>
            <person name="Zhao S."/>
            <person name="Wan X."/>
        </authorList>
    </citation>
    <scope>NUCLEOTIDE SEQUENCE [LARGE SCALE GENOMIC DNA]</scope>
    <source>
        <strain evidence="17">cv. Shuchazao</strain>
        <tissue evidence="16">Leaf</tissue>
    </source>
</reference>
<keyword evidence="8" id="KW-0238">DNA-binding</keyword>
<dbReference type="SUPFAM" id="SSF54495">
    <property type="entry name" value="UBC-like"/>
    <property type="match status" value="1"/>
</dbReference>
<feature type="region of interest" description="Disordered" evidence="13">
    <location>
        <begin position="239"/>
        <end position="274"/>
    </location>
</feature>
<keyword evidence="5" id="KW-0611">Plant defense</keyword>
<evidence type="ECO:0000256" key="1">
    <source>
        <dbReference type="ARBA" id="ARBA00004123"/>
    </source>
</evidence>
<comment type="pathway">
    <text evidence="11">Protein modification.</text>
</comment>
<dbReference type="AlphaFoldDB" id="A0A4S4E318"/>
<dbReference type="SUPFAM" id="SSF54171">
    <property type="entry name" value="DNA-binding domain"/>
    <property type="match status" value="1"/>
</dbReference>
<dbReference type="GO" id="GO:0006952">
    <property type="term" value="P:defense response"/>
    <property type="evidence" value="ECO:0007669"/>
    <property type="project" value="UniProtKB-KW"/>
</dbReference>
<dbReference type="PROSITE" id="PS00183">
    <property type="entry name" value="UBC_1"/>
    <property type="match status" value="1"/>
</dbReference>
<evidence type="ECO:0000256" key="8">
    <source>
        <dbReference type="ARBA" id="ARBA00023125"/>
    </source>
</evidence>
<dbReference type="PROSITE" id="PS51032">
    <property type="entry name" value="AP2_ERF"/>
    <property type="match status" value="1"/>
</dbReference>
<evidence type="ECO:0000256" key="12">
    <source>
        <dbReference type="PROSITE-ProRule" id="PRU10133"/>
    </source>
</evidence>
<keyword evidence="6" id="KW-0067">ATP-binding</keyword>
<evidence type="ECO:0000256" key="13">
    <source>
        <dbReference type="SAM" id="MobiDB-lite"/>
    </source>
</evidence>
<feature type="domain" description="UBC core" evidence="14">
    <location>
        <begin position="1"/>
        <end position="147"/>
    </location>
</feature>
<dbReference type="InterPro" id="IPR023313">
    <property type="entry name" value="UBQ-conjugating_AS"/>
</dbReference>
<dbReference type="InterPro" id="IPR000608">
    <property type="entry name" value="UBC"/>
</dbReference>
<dbReference type="GO" id="GO:0003700">
    <property type="term" value="F:DNA-binding transcription factor activity"/>
    <property type="evidence" value="ECO:0007669"/>
    <property type="project" value="InterPro"/>
</dbReference>
<dbReference type="FunFam" id="3.10.110.10:FF:000001">
    <property type="entry name" value="Ubiquitin-conjugating enzyme 28, E2"/>
    <property type="match status" value="1"/>
</dbReference>
<dbReference type="CDD" id="cd23792">
    <property type="entry name" value="UBCc_UBE2D"/>
    <property type="match status" value="1"/>
</dbReference>
<dbReference type="SMART" id="SM00212">
    <property type="entry name" value="UBCc"/>
    <property type="match status" value="1"/>
</dbReference>
<dbReference type="Gene3D" id="3.30.730.10">
    <property type="entry name" value="AP2/ERF domain"/>
    <property type="match status" value="1"/>
</dbReference>
<keyword evidence="3" id="KW-0547">Nucleotide-binding</keyword>
<dbReference type="Proteomes" id="UP000306102">
    <property type="component" value="Unassembled WGS sequence"/>
</dbReference>
<dbReference type="GO" id="GO:0005524">
    <property type="term" value="F:ATP binding"/>
    <property type="evidence" value="ECO:0007669"/>
    <property type="project" value="UniProtKB-KW"/>
</dbReference>
<dbReference type="PRINTS" id="PR00367">
    <property type="entry name" value="ETHRSPELEMNT"/>
</dbReference>
<dbReference type="InterPro" id="IPR016177">
    <property type="entry name" value="DNA-bd_dom_sf"/>
</dbReference>
<dbReference type="InterPro" id="IPR016135">
    <property type="entry name" value="UBQ-conjugating_enzyme/RWD"/>
</dbReference>
<dbReference type="STRING" id="542762.A0A4S4E318"/>
<keyword evidence="9" id="KW-0804">Transcription</keyword>
<gene>
    <name evidence="16" type="ORF">TEA_010542</name>
</gene>
<evidence type="ECO:0000256" key="3">
    <source>
        <dbReference type="ARBA" id="ARBA00022741"/>
    </source>
</evidence>